<dbReference type="OrthoDB" id="9789697at2"/>
<dbReference type="RefSeq" id="WP_007414025.1">
    <property type="nucleotide sequence ID" value="NZ_ABOX02000007.1"/>
</dbReference>
<evidence type="ECO:0000259" key="1">
    <source>
        <dbReference type="Pfam" id="PF16798"/>
    </source>
</evidence>
<name>B9XDX7_PEDPL</name>
<comment type="caution">
    <text evidence="2">The sequence shown here is derived from an EMBL/GenBank/DDBJ whole genome shotgun (WGS) entry which is preliminary data.</text>
</comment>
<gene>
    <name evidence="2" type="ORF">Cflav_PD4531</name>
</gene>
<dbReference type="STRING" id="320771.Cflav_PD4531"/>
<evidence type="ECO:0000313" key="3">
    <source>
        <dbReference type="Proteomes" id="UP000003688"/>
    </source>
</evidence>
<sequence>MEVWPALKKFGEGVIYIEFGHLVWMQNYGNMNANLDKVKKMARDLRQEEPRSPDAELGGHQLAARCLDKCRATLVGWQGDFKYGCPMDREFLDDTGLDVQEFKDYVATGATDKEVDAWIREHANARA</sequence>
<keyword evidence="3" id="KW-1185">Reference proteome</keyword>
<feature type="domain" description="DUF5069" evidence="1">
    <location>
        <begin position="48"/>
        <end position="126"/>
    </location>
</feature>
<accession>B9XDX7</accession>
<dbReference type="Pfam" id="PF16798">
    <property type="entry name" value="DUF5069"/>
    <property type="match status" value="1"/>
</dbReference>
<dbReference type="InterPro" id="IPR031849">
    <property type="entry name" value="DUF5069"/>
</dbReference>
<dbReference type="EMBL" id="ABOX02000007">
    <property type="protein sequence ID" value="EEF61868.1"/>
    <property type="molecule type" value="Genomic_DNA"/>
</dbReference>
<dbReference type="AlphaFoldDB" id="B9XDX7"/>
<dbReference type="Proteomes" id="UP000003688">
    <property type="component" value="Unassembled WGS sequence"/>
</dbReference>
<protein>
    <recommendedName>
        <fullName evidence="1">DUF5069 domain-containing protein</fullName>
    </recommendedName>
</protein>
<reference evidence="2 3" key="1">
    <citation type="journal article" date="2011" name="J. Bacteriol.">
        <title>Genome sequence of 'Pedosphaera parvula' Ellin514, an aerobic Verrucomicrobial isolate from pasture soil.</title>
        <authorList>
            <person name="Kant R."/>
            <person name="van Passel M.W."/>
            <person name="Sangwan P."/>
            <person name="Palva A."/>
            <person name="Lucas S."/>
            <person name="Copeland A."/>
            <person name="Lapidus A."/>
            <person name="Glavina Del Rio T."/>
            <person name="Dalin E."/>
            <person name="Tice H."/>
            <person name="Bruce D."/>
            <person name="Goodwin L."/>
            <person name="Pitluck S."/>
            <person name="Chertkov O."/>
            <person name="Larimer F.W."/>
            <person name="Land M.L."/>
            <person name="Hauser L."/>
            <person name="Brettin T.S."/>
            <person name="Detter J.C."/>
            <person name="Han S."/>
            <person name="de Vos W.M."/>
            <person name="Janssen P.H."/>
            <person name="Smidt H."/>
        </authorList>
    </citation>
    <scope>NUCLEOTIDE SEQUENCE [LARGE SCALE GENOMIC DNA]</scope>
    <source>
        <strain evidence="2 3">Ellin514</strain>
    </source>
</reference>
<organism evidence="2 3">
    <name type="scientific">Pedosphaera parvula (strain Ellin514)</name>
    <dbReference type="NCBI Taxonomy" id="320771"/>
    <lineage>
        <taxon>Bacteria</taxon>
        <taxon>Pseudomonadati</taxon>
        <taxon>Verrucomicrobiota</taxon>
        <taxon>Pedosphaerae</taxon>
        <taxon>Pedosphaerales</taxon>
        <taxon>Pedosphaeraceae</taxon>
        <taxon>Pedosphaera</taxon>
    </lineage>
</organism>
<proteinExistence type="predicted"/>
<evidence type="ECO:0000313" key="2">
    <source>
        <dbReference type="EMBL" id="EEF61868.1"/>
    </source>
</evidence>